<dbReference type="PANTHER" id="PTHR22980:SF0">
    <property type="entry name" value="CENTROMERE PROTEIN S"/>
    <property type="match status" value="1"/>
</dbReference>
<keyword evidence="3" id="KW-0227">DNA damage</keyword>
<evidence type="ECO:0000313" key="8">
    <source>
        <dbReference type="Proteomes" id="UP001174909"/>
    </source>
</evidence>
<feature type="region of interest" description="Disordered" evidence="6">
    <location>
        <begin position="108"/>
        <end position="150"/>
    </location>
</feature>
<dbReference type="EMBL" id="CASHTH010004114">
    <property type="protein sequence ID" value="CAI8053657.1"/>
    <property type="molecule type" value="Genomic_DNA"/>
</dbReference>
<dbReference type="GO" id="GO:0071821">
    <property type="term" value="C:FANCM-MHF complex"/>
    <property type="evidence" value="ECO:0007669"/>
    <property type="project" value="InterPro"/>
</dbReference>
<name>A0AA35TTH7_GEOBA</name>
<evidence type="ECO:0000256" key="5">
    <source>
        <dbReference type="ARBA" id="ARBA00023204"/>
    </source>
</evidence>
<keyword evidence="4" id="KW-0238">DNA-binding</keyword>
<dbReference type="CDD" id="cd22919">
    <property type="entry name" value="HFD_CENP-S"/>
    <property type="match status" value="1"/>
</dbReference>
<protein>
    <recommendedName>
        <fullName evidence="2">Centromere protein S</fullName>
    </recommendedName>
</protein>
<feature type="compositionally biased region" description="Basic residues" evidence="6">
    <location>
        <begin position="132"/>
        <end position="141"/>
    </location>
</feature>
<dbReference type="GO" id="GO:0000712">
    <property type="term" value="P:resolution of meiotic recombination intermediates"/>
    <property type="evidence" value="ECO:0007669"/>
    <property type="project" value="TreeGrafter"/>
</dbReference>
<dbReference type="GO" id="GO:0003682">
    <property type="term" value="F:chromatin binding"/>
    <property type="evidence" value="ECO:0007669"/>
    <property type="project" value="TreeGrafter"/>
</dbReference>
<evidence type="ECO:0000256" key="3">
    <source>
        <dbReference type="ARBA" id="ARBA00022763"/>
    </source>
</evidence>
<dbReference type="GO" id="GO:0006281">
    <property type="term" value="P:DNA repair"/>
    <property type="evidence" value="ECO:0007669"/>
    <property type="project" value="UniProtKB-KW"/>
</dbReference>
<dbReference type="Gene3D" id="1.10.20.10">
    <property type="entry name" value="Histone, subunit A"/>
    <property type="match status" value="1"/>
</dbReference>
<comment type="similarity">
    <text evidence="1">Belongs to the TAF9 family. CENP-S/MHF1 subfamily.</text>
</comment>
<dbReference type="SUPFAM" id="SSF47113">
    <property type="entry name" value="Histone-fold"/>
    <property type="match status" value="1"/>
</dbReference>
<evidence type="ECO:0000256" key="6">
    <source>
        <dbReference type="SAM" id="MobiDB-lite"/>
    </source>
</evidence>
<dbReference type="Proteomes" id="UP001174909">
    <property type="component" value="Unassembled WGS sequence"/>
</dbReference>
<sequence length="150" mass="16600">MADGERDSEAEDAAAAADTLAERQRLKAALHYSVGKVCGEVEGSEFSREVVAAVTEAAFNQTQLLAWDVEAFAKHAKRTVVAPEDIRLCCRRNDDLLGHVTEVMERLRREREARRAPVAHGNGEGEAEPTVRNKKTSKKRKLTIDNDKGE</sequence>
<comment type="caution">
    <text evidence="7">The sequence shown here is derived from an EMBL/GenBank/DDBJ whole genome shotgun (WGS) entry which is preliminary data.</text>
</comment>
<proteinExistence type="inferred from homology"/>
<accession>A0AA35TTH7</accession>
<evidence type="ECO:0000313" key="7">
    <source>
        <dbReference type="EMBL" id="CAI8053657.1"/>
    </source>
</evidence>
<organism evidence="7 8">
    <name type="scientific">Geodia barretti</name>
    <name type="common">Barrett's horny sponge</name>
    <dbReference type="NCBI Taxonomy" id="519541"/>
    <lineage>
        <taxon>Eukaryota</taxon>
        <taxon>Metazoa</taxon>
        <taxon>Porifera</taxon>
        <taxon>Demospongiae</taxon>
        <taxon>Heteroscleromorpha</taxon>
        <taxon>Tetractinellida</taxon>
        <taxon>Astrophorina</taxon>
        <taxon>Geodiidae</taxon>
        <taxon>Geodia</taxon>
    </lineage>
</organism>
<dbReference type="InterPro" id="IPR009072">
    <property type="entry name" value="Histone-fold"/>
</dbReference>
<dbReference type="Pfam" id="PF15630">
    <property type="entry name" value="CENP-S"/>
    <property type="match status" value="1"/>
</dbReference>
<gene>
    <name evidence="7" type="ORF">GBAR_LOCUS29331</name>
</gene>
<dbReference type="InterPro" id="IPR029003">
    <property type="entry name" value="CENP-S/Mhf1"/>
</dbReference>
<dbReference type="GO" id="GO:0031297">
    <property type="term" value="P:replication fork processing"/>
    <property type="evidence" value="ECO:0007669"/>
    <property type="project" value="TreeGrafter"/>
</dbReference>
<evidence type="ECO:0000256" key="1">
    <source>
        <dbReference type="ARBA" id="ARBA00006612"/>
    </source>
</evidence>
<keyword evidence="5" id="KW-0234">DNA repair</keyword>
<dbReference type="PANTHER" id="PTHR22980">
    <property type="entry name" value="CORTISTATIN"/>
    <property type="match status" value="1"/>
</dbReference>
<evidence type="ECO:0000256" key="4">
    <source>
        <dbReference type="ARBA" id="ARBA00023125"/>
    </source>
</evidence>
<dbReference type="GO" id="GO:0046982">
    <property type="term" value="F:protein heterodimerization activity"/>
    <property type="evidence" value="ECO:0007669"/>
    <property type="project" value="InterPro"/>
</dbReference>
<dbReference type="GO" id="GO:0003677">
    <property type="term" value="F:DNA binding"/>
    <property type="evidence" value="ECO:0007669"/>
    <property type="project" value="UniProtKB-KW"/>
</dbReference>
<keyword evidence="8" id="KW-1185">Reference proteome</keyword>
<reference evidence="7" key="1">
    <citation type="submission" date="2023-03" db="EMBL/GenBank/DDBJ databases">
        <authorList>
            <person name="Steffen K."/>
            <person name="Cardenas P."/>
        </authorList>
    </citation>
    <scope>NUCLEOTIDE SEQUENCE</scope>
</reference>
<evidence type="ECO:0000256" key="2">
    <source>
        <dbReference type="ARBA" id="ARBA00016400"/>
    </source>
</evidence>
<dbReference type="AlphaFoldDB" id="A0AA35TTH7"/>